<evidence type="ECO:0000259" key="4">
    <source>
        <dbReference type="Pfam" id="PF00155"/>
    </source>
</evidence>
<dbReference type="InterPro" id="IPR050087">
    <property type="entry name" value="AON_synthase_class-II"/>
</dbReference>
<reference evidence="5 6" key="1">
    <citation type="submission" date="2016-08" db="EMBL/GenBank/DDBJ databases">
        <authorList>
            <person name="Seilhamer J.J."/>
        </authorList>
    </citation>
    <scope>NUCLEOTIDE SEQUENCE [LARGE SCALE GENOMIC DNA]</scope>
    <source>
        <strain evidence="5 6">DX4</strain>
    </source>
</reference>
<feature type="domain" description="Aminotransferase class I/classII large" evidence="4">
    <location>
        <begin position="64"/>
        <end position="315"/>
    </location>
</feature>
<gene>
    <name evidence="5" type="ORF">BFS30_05300</name>
</gene>
<dbReference type="Pfam" id="PF00155">
    <property type="entry name" value="Aminotran_1_2"/>
    <property type="match status" value="1"/>
</dbReference>
<dbReference type="RefSeq" id="WP_069378317.1">
    <property type="nucleotide sequence ID" value="NZ_CP017141.1"/>
</dbReference>
<evidence type="ECO:0000313" key="5">
    <source>
        <dbReference type="EMBL" id="AOM76623.1"/>
    </source>
</evidence>
<dbReference type="GO" id="GO:0008483">
    <property type="term" value="F:transaminase activity"/>
    <property type="evidence" value="ECO:0007669"/>
    <property type="project" value="UniProtKB-KW"/>
</dbReference>
<keyword evidence="6" id="KW-1185">Reference proteome</keyword>
<dbReference type="GO" id="GO:0009102">
    <property type="term" value="P:biotin biosynthetic process"/>
    <property type="evidence" value="ECO:0007669"/>
    <property type="project" value="TreeGrafter"/>
</dbReference>
<name>A0A1D7QD40_9SPHI</name>
<keyword evidence="3" id="KW-0663">Pyridoxal phosphate</keyword>
<evidence type="ECO:0000256" key="2">
    <source>
        <dbReference type="ARBA" id="ARBA00022679"/>
    </source>
</evidence>
<comment type="cofactor">
    <cofactor evidence="1">
        <name>pyridoxal 5'-phosphate</name>
        <dbReference type="ChEBI" id="CHEBI:597326"/>
    </cofactor>
</comment>
<dbReference type="PANTHER" id="PTHR13693:SF100">
    <property type="entry name" value="8-AMINO-7-OXONONANOATE SYNTHASE"/>
    <property type="match status" value="1"/>
</dbReference>
<dbReference type="InterPro" id="IPR015424">
    <property type="entry name" value="PyrdxlP-dep_Trfase"/>
</dbReference>
<keyword evidence="5" id="KW-0032">Aminotransferase</keyword>
<dbReference type="Proteomes" id="UP000094313">
    <property type="component" value="Chromosome"/>
</dbReference>
<dbReference type="InterPro" id="IPR015421">
    <property type="entry name" value="PyrdxlP-dep_Trfase_major"/>
</dbReference>
<dbReference type="PANTHER" id="PTHR13693">
    <property type="entry name" value="CLASS II AMINOTRANSFERASE/8-AMINO-7-OXONONANOATE SYNTHASE"/>
    <property type="match status" value="1"/>
</dbReference>
<dbReference type="SUPFAM" id="SSF53383">
    <property type="entry name" value="PLP-dependent transferases"/>
    <property type="match status" value="1"/>
</dbReference>
<sequence>MKNFNLKMPFSAHISEGGQQYLYFGGTAYLGIPQHPEFLNFYLEGIHKFGLNNGTSRTNNIQLGIYNEAESYAAKQFGADAALITSSGYLAAQLLVRYFSSSGEVLYAPQTHPSLWSGQKPVETGNFADWARESLTKINNSDQEDWVLISNALNNLFPEGYDFSFIKEIHPGKKVILIVDDSHGIGVLDGGRGIFNQIPKMDQTEVVVVASMAKALGIDAGIILGTEKTIKKLKTSNEFLGASPPAAAGLFAFMQAGEIYKREQEKLIALTAYLASQIPSEWKHIAGFPVFYHPDGKTFERLMKKNILISSFPYPDPNSWPVNRVVLSSWHTKKNINQLILSI</sequence>
<organism evidence="5 6">
    <name type="scientific">Pedobacter steynii</name>
    <dbReference type="NCBI Taxonomy" id="430522"/>
    <lineage>
        <taxon>Bacteria</taxon>
        <taxon>Pseudomonadati</taxon>
        <taxon>Bacteroidota</taxon>
        <taxon>Sphingobacteriia</taxon>
        <taxon>Sphingobacteriales</taxon>
        <taxon>Sphingobacteriaceae</taxon>
        <taxon>Pedobacter</taxon>
    </lineage>
</organism>
<dbReference type="InterPro" id="IPR004839">
    <property type="entry name" value="Aminotransferase_I/II_large"/>
</dbReference>
<dbReference type="KEGG" id="psty:BFS30_05300"/>
<accession>A0A1D7QD40</accession>
<proteinExistence type="predicted"/>
<dbReference type="InterPro" id="IPR015422">
    <property type="entry name" value="PyrdxlP-dep_Trfase_small"/>
</dbReference>
<dbReference type="AlphaFoldDB" id="A0A1D7QD40"/>
<keyword evidence="2 5" id="KW-0808">Transferase</keyword>
<dbReference type="GO" id="GO:0030170">
    <property type="term" value="F:pyridoxal phosphate binding"/>
    <property type="evidence" value="ECO:0007669"/>
    <property type="project" value="InterPro"/>
</dbReference>
<dbReference type="Gene3D" id="3.40.640.10">
    <property type="entry name" value="Type I PLP-dependent aspartate aminotransferase-like (Major domain)"/>
    <property type="match status" value="1"/>
</dbReference>
<dbReference type="OrthoDB" id="846426at2"/>
<evidence type="ECO:0000313" key="6">
    <source>
        <dbReference type="Proteomes" id="UP000094313"/>
    </source>
</evidence>
<protein>
    <submittedName>
        <fullName evidence="5">Aminotransferase class I/II</fullName>
    </submittedName>
</protein>
<evidence type="ECO:0000256" key="3">
    <source>
        <dbReference type="ARBA" id="ARBA00022898"/>
    </source>
</evidence>
<evidence type="ECO:0000256" key="1">
    <source>
        <dbReference type="ARBA" id="ARBA00001933"/>
    </source>
</evidence>
<dbReference type="GO" id="GO:0008710">
    <property type="term" value="F:8-amino-7-oxononanoate synthase activity"/>
    <property type="evidence" value="ECO:0007669"/>
    <property type="project" value="TreeGrafter"/>
</dbReference>
<dbReference type="EMBL" id="CP017141">
    <property type="protein sequence ID" value="AOM76623.1"/>
    <property type="molecule type" value="Genomic_DNA"/>
</dbReference>
<dbReference type="Gene3D" id="3.90.1150.10">
    <property type="entry name" value="Aspartate Aminotransferase, domain 1"/>
    <property type="match status" value="1"/>
</dbReference>